<dbReference type="PANTHER" id="PTHR43394">
    <property type="entry name" value="ATP-DEPENDENT PERMEASE MDL1, MITOCHONDRIAL"/>
    <property type="match status" value="1"/>
</dbReference>
<dbReference type="GO" id="GO:0005524">
    <property type="term" value="F:ATP binding"/>
    <property type="evidence" value="ECO:0007669"/>
    <property type="project" value="UniProtKB-KW"/>
</dbReference>
<keyword evidence="7 9" id="KW-1133">Transmembrane helix</keyword>
<feature type="non-terminal residue" evidence="12">
    <location>
        <position position="1"/>
    </location>
</feature>
<dbReference type="EMBL" id="AMXE01000128">
    <property type="protein sequence ID" value="ENO83986.1"/>
    <property type="molecule type" value="Genomic_DNA"/>
</dbReference>
<comment type="subcellular location">
    <subcellularLocation>
        <location evidence="1">Cell membrane</location>
        <topology evidence="1">Multi-pass membrane protein</topology>
    </subcellularLocation>
</comment>
<feature type="domain" description="ABC transmembrane type-1" evidence="11">
    <location>
        <begin position="25"/>
        <end position="305"/>
    </location>
</feature>
<dbReference type="InterPro" id="IPR017871">
    <property type="entry name" value="ABC_transporter-like_CS"/>
</dbReference>
<dbReference type="InterPro" id="IPR027417">
    <property type="entry name" value="P-loop_NTPase"/>
</dbReference>
<evidence type="ECO:0000256" key="9">
    <source>
        <dbReference type="SAM" id="Phobius"/>
    </source>
</evidence>
<dbReference type="PROSITE" id="PS50893">
    <property type="entry name" value="ABC_TRANSPORTER_2"/>
    <property type="match status" value="1"/>
</dbReference>
<dbReference type="InterPro" id="IPR011527">
    <property type="entry name" value="ABC1_TM_dom"/>
</dbReference>
<sequence length="580" mass="62826">PRGLGSTLRRLWACAGGQRLALLSACALTLSGTGLALLGPWLIGRIIDLHVVPRDGDGLARACAVLLLVYLAATAMNWLQSFIMIGVSQRTVGVLRQDFFAALQDLPLSFFARRSQGELMSRATNDVEMVALFLNQALPQLMSSVVLLCGSLFIMLWMNPPMTLLALLTVPLAIIVTRQVAGRTRRHFSAQQGRLGELNGFIEETLSGQKVVQAYRREAGALREFDAINTQVRTASARAQILAGMMGPSMNATNNLGFAVMAATGAWLAIDGATSIGVVVAFLNYTRQIERPINDLANQFNLAQSALAGAERVLDIIDEPSEHAAGERTRLDRVRGEVSFEGVGFGYQAERPVLRGIDLHVRPGQMIALVGPTGAGKSTLVNLLTRFHDPGSGTLRIDGHDIRTLDKNGLRRHFGMVLQDTHLFSASVRDNIRFGRDDASAEEVERAAVLARADGFIRSLPQGYDTVLAENGANLSQGQRQLLAIARALLADPAILVLDEATSNIDTRTEALLRQAMDALLEGRTSFVIAHRLSTIAAADLIVVMDGGRIVESGTHRALLRQAGLYRTLYQSQFAHSRPD</sequence>
<dbReference type="PANTHER" id="PTHR43394:SF1">
    <property type="entry name" value="ATP-BINDING CASSETTE SUB-FAMILY B MEMBER 10, MITOCHONDRIAL"/>
    <property type="match status" value="1"/>
</dbReference>
<evidence type="ECO:0000259" key="11">
    <source>
        <dbReference type="PROSITE" id="PS50929"/>
    </source>
</evidence>
<keyword evidence="3" id="KW-1003">Cell membrane</keyword>
<comment type="caution">
    <text evidence="12">The sequence shown here is derived from an EMBL/GenBank/DDBJ whole genome shotgun (WGS) entry which is preliminary data.</text>
</comment>
<dbReference type="Pfam" id="PF00005">
    <property type="entry name" value="ABC_tran"/>
    <property type="match status" value="1"/>
</dbReference>
<organism evidence="12 13">
    <name type="scientific">Thauera linaloolentis (strain DSM 12138 / JCM 21573 / CCUG 41526 / CIP 105981 / IAM 15112 / NBRC 102519 / 47Lol)</name>
    <dbReference type="NCBI Taxonomy" id="1123367"/>
    <lineage>
        <taxon>Bacteria</taxon>
        <taxon>Pseudomonadati</taxon>
        <taxon>Pseudomonadota</taxon>
        <taxon>Betaproteobacteria</taxon>
        <taxon>Rhodocyclales</taxon>
        <taxon>Zoogloeaceae</taxon>
        <taxon>Thauera</taxon>
    </lineage>
</organism>
<keyword evidence="6" id="KW-0067">ATP-binding</keyword>
<feature type="domain" description="ABC transporter" evidence="10">
    <location>
        <begin position="338"/>
        <end position="572"/>
    </location>
</feature>
<keyword evidence="5" id="KW-0547">Nucleotide-binding</keyword>
<evidence type="ECO:0000256" key="4">
    <source>
        <dbReference type="ARBA" id="ARBA00022692"/>
    </source>
</evidence>
<keyword evidence="2" id="KW-0813">Transport</keyword>
<feature type="transmembrane region" description="Helical" evidence="9">
    <location>
        <begin position="256"/>
        <end position="283"/>
    </location>
</feature>
<dbReference type="InterPro" id="IPR003439">
    <property type="entry name" value="ABC_transporter-like_ATP-bd"/>
</dbReference>
<evidence type="ECO:0000256" key="5">
    <source>
        <dbReference type="ARBA" id="ARBA00022741"/>
    </source>
</evidence>
<dbReference type="PROSITE" id="PS50929">
    <property type="entry name" value="ABC_TM1F"/>
    <property type="match status" value="1"/>
</dbReference>
<dbReference type="SMART" id="SM00382">
    <property type="entry name" value="AAA"/>
    <property type="match status" value="1"/>
</dbReference>
<dbReference type="FunFam" id="3.40.50.300:FF:000287">
    <property type="entry name" value="Multidrug ABC transporter ATP-binding protein"/>
    <property type="match status" value="1"/>
</dbReference>
<dbReference type="CDD" id="cd03254">
    <property type="entry name" value="ABCC_Glucan_exporter_like"/>
    <property type="match status" value="1"/>
</dbReference>
<evidence type="ECO:0000259" key="10">
    <source>
        <dbReference type="PROSITE" id="PS50893"/>
    </source>
</evidence>
<feature type="transmembrane region" description="Helical" evidence="9">
    <location>
        <begin position="58"/>
        <end position="79"/>
    </location>
</feature>
<reference evidence="12 13" key="1">
    <citation type="submission" date="2012-09" db="EMBL/GenBank/DDBJ databases">
        <title>Draft Genome Sequences of 6 Strains from Genus Thauera.</title>
        <authorList>
            <person name="Liu B."/>
            <person name="Shapleigh J.P."/>
            <person name="Frostegard A.H."/>
        </authorList>
    </citation>
    <scope>NUCLEOTIDE SEQUENCE [LARGE SCALE GENOMIC DNA]</scope>
    <source>
        <strain evidence="13">47Lol / DSM 12138</strain>
    </source>
</reference>
<evidence type="ECO:0000256" key="3">
    <source>
        <dbReference type="ARBA" id="ARBA00022475"/>
    </source>
</evidence>
<evidence type="ECO:0000256" key="7">
    <source>
        <dbReference type="ARBA" id="ARBA00022989"/>
    </source>
</evidence>
<feature type="transmembrane region" description="Helical" evidence="9">
    <location>
        <begin position="141"/>
        <end position="158"/>
    </location>
</feature>
<dbReference type="SUPFAM" id="SSF52540">
    <property type="entry name" value="P-loop containing nucleoside triphosphate hydrolases"/>
    <property type="match status" value="1"/>
</dbReference>
<keyword evidence="8 9" id="KW-0472">Membrane</keyword>
<dbReference type="Proteomes" id="UP000013232">
    <property type="component" value="Unassembled WGS sequence"/>
</dbReference>
<dbReference type="InterPro" id="IPR039421">
    <property type="entry name" value="Type_1_exporter"/>
</dbReference>
<dbReference type="Pfam" id="PF00664">
    <property type="entry name" value="ABC_membrane"/>
    <property type="match status" value="1"/>
</dbReference>
<evidence type="ECO:0000256" key="1">
    <source>
        <dbReference type="ARBA" id="ARBA00004651"/>
    </source>
</evidence>
<dbReference type="Gene3D" id="3.40.50.300">
    <property type="entry name" value="P-loop containing nucleotide triphosphate hydrolases"/>
    <property type="match status" value="1"/>
</dbReference>
<dbReference type="InterPro" id="IPR003593">
    <property type="entry name" value="AAA+_ATPase"/>
</dbReference>
<dbReference type="GO" id="GO:0016887">
    <property type="term" value="F:ATP hydrolysis activity"/>
    <property type="evidence" value="ECO:0007669"/>
    <property type="project" value="InterPro"/>
</dbReference>
<dbReference type="FunFam" id="1.20.1560.10:FF:000011">
    <property type="entry name" value="Multidrug ABC transporter ATP-binding protein"/>
    <property type="match status" value="1"/>
</dbReference>
<gene>
    <name evidence="12" type="ORF">C666_18105</name>
</gene>
<accession>N6XQN4</accession>
<dbReference type="Gene3D" id="1.20.1560.10">
    <property type="entry name" value="ABC transporter type 1, transmembrane domain"/>
    <property type="match status" value="1"/>
</dbReference>
<keyword evidence="13" id="KW-1185">Reference proteome</keyword>
<feature type="transmembrane region" description="Helical" evidence="9">
    <location>
        <begin position="20"/>
        <end position="43"/>
    </location>
</feature>
<dbReference type="OrthoDB" id="8554730at2"/>
<feature type="transmembrane region" description="Helical" evidence="9">
    <location>
        <begin position="164"/>
        <end position="181"/>
    </location>
</feature>
<evidence type="ECO:0000313" key="12">
    <source>
        <dbReference type="EMBL" id="ENO83986.1"/>
    </source>
</evidence>
<evidence type="ECO:0000256" key="6">
    <source>
        <dbReference type="ARBA" id="ARBA00022840"/>
    </source>
</evidence>
<proteinExistence type="predicted"/>
<protein>
    <submittedName>
        <fullName evidence="12">ABC transporter-like protein</fullName>
    </submittedName>
</protein>
<dbReference type="PROSITE" id="PS00211">
    <property type="entry name" value="ABC_TRANSPORTER_1"/>
    <property type="match status" value="1"/>
</dbReference>
<dbReference type="GO" id="GO:0015421">
    <property type="term" value="F:ABC-type oligopeptide transporter activity"/>
    <property type="evidence" value="ECO:0007669"/>
    <property type="project" value="TreeGrafter"/>
</dbReference>
<name>N6XQN4_THAL4</name>
<dbReference type="InterPro" id="IPR036640">
    <property type="entry name" value="ABC1_TM_sf"/>
</dbReference>
<evidence type="ECO:0000313" key="13">
    <source>
        <dbReference type="Proteomes" id="UP000013232"/>
    </source>
</evidence>
<evidence type="ECO:0000256" key="8">
    <source>
        <dbReference type="ARBA" id="ARBA00023136"/>
    </source>
</evidence>
<evidence type="ECO:0000256" key="2">
    <source>
        <dbReference type="ARBA" id="ARBA00022448"/>
    </source>
</evidence>
<dbReference type="CDD" id="cd18547">
    <property type="entry name" value="ABC_6TM_Tm288_like"/>
    <property type="match status" value="1"/>
</dbReference>
<dbReference type="SUPFAM" id="SSF90123">
    <property type="entry name" value="ABC transporter transmembrane region"/>
    <property type="match status" value="1"/>
</dbReference>
<dbReference type="GO" id="GO:0005886">
    <property type="term" value="C:plasma membrane"/>
    <property type="evidence" value="ECO:0007669"/>
    <property type="project" value="UniProtKB-SubCell"/>
</dbReference>
<dbReference type="eggNOG" id="COG1132">
    <property type="taxonomic scope" value="Bacteria"/>
</dbReference>
<dbReference type="STRING" id="1123367.GCA_000621305_02198"/>
<keyword evidence="4 9" id="KW-0812">Transmembrane</keyword>
<dbReference type="AlphaFoldDB" id="N6XQN4"/>
<dbReference type="RefSeq" id="WP_004347262.1">
    <property type="nucleotide sequence ID" value="NZ_AMXE01000128.1"/>
</dbReference>